<keyword evidence="15" id="KW-1133">Transmembrane helix</keyword>
<dbReference type="Proteomes" id="UP000694569">
    <property type="component" value="Unplaced"/>
</dbReference>
<accession>A0A8C5P6L2</accession>
<dbReference type="GO" id="GO:0000226">
    <property type="term" value="P:microtubule cytoskeleton organization"/>
    <property type="evidence" value="ECO:0007669"/>
    <property type="project" value="TreeGrafter"/>
</dbReference>
<dbReference type="AlphaFoldDB" id="A0A8C5P6L2"/>
<keyword evidence="15" id="KW-0472">Membrane</keyword>
<dbReference type="GO" id="GO:0030154">
    <property type="term" value="P:cell differentiation"/>
    <property type="evidence" value="ECO:0007669"/>
    <property type="project" value="UniProtKB-KW"/>
</dbReference>
<dbReference type="GO" id="GO:0005737">
    <property type="term" value="C:cytoplasm"/>
    <property type="evidence" value="ECO:0007669"/>
    <property type="project" value="TreeGrafter"/>
</dbReference>
<keyword evidence="11" id="KW-0221">Differentiation</keyword>
<keyword evidence="10" id="KW-0418">Kinase</keyword>
<dbReference type="Ensembl" id="ENSLLET00000000633.1">
    <property type="protein sequence ID" value="ENSLLEP00000000606.1"/>
    <property type="gene ID" value="ENSLLEG00000000404.1"/>
</dbReference>
<evidence type="ECO:0000256" key="8">
    <source>
        <dbReference type="ARBA" id="ARBA00022723"/>
    </source>
</evidence>
<keyword evidence="14" id="KW-0744">Spermatogenesis</keyword>
<sequence length="265" mass="29570">MSSENAILRSLDYTVETTIGEGSYSKVKVAFSKKYGKRLDVKVLNKKQAAPEFVNKFLPRELAIVKTTNHPNVVRVFELIELTSGLQFIVMELCYTDLLQKVQKTGPLLTPEAQSVFSQIVIHRELKCENVLLTHDQCVKLSDFEFARSSVDPTDLSSTFCGTVAYAPPEVRSMTYGVGIILYILVPGKMPFDDSNINKLPQIHNRCRSVLHFHPHKRPDISHLAVIANFPLKMSVPHTAVILSTIIKVFISIAVGVLVSISCTQ</sequence>
<dbReference type="PANTHER" id="PTHR24346">
    <property type="entry name" value="MAP/MICROTUBULE AFFINITY-REGULATING KINASE"/>
    <property type="match status" value="1"/>
</dbReference>
<evidence type="ECO:0000256" key="6">
    <source>
        <dbReference type="ARBA" id="ARBA00022553"/>
    </source>
</evidence>
<evidence type="ECO:0000256" key="5">
    <source>
        <dbReference type="ARBA" id="ARBA00022527"/>
    </source>
</evidence>
<dbReference type="SUPFAM" id="SSF56112">
    <property type="entry name" value="Protein kinase-like (PK-like)"/>
    <property type="match status" value="1"/>
</dbReference>
<dbReference type="PANTHER" id="PTHR24346:SF102">
    <property type="entry name" value="TESTIS-SPECIFIC SERINE_THREONINE-PROTEIN KINASE 1"/>
    <property type="match status" value="1"/>
</dbReference>
<dbReference type="GO" id="GO:0046872">
    <property type="term" value="F:metal ion binding"/>
    <property type="evidence" value="ECO:0007669"/>
    <property type="project" value="UniProtKB-KW"/>
</dbReference>
<proteinExistence type="inferred from homology"/>
<dbReference type="EC" id="2.7.11.1" evidence="3"/>
<keyword evidence="9" id="KW-0547">Nucleotide-binding</keyword>
<evidence type="ECO:0000256" key="12">
    <source>
        <dbReference type="ARBA" id="ARBA00022840"/>
    </source>
</evidence>
<comment type="cofactor">
    <cofactor evidence="1">
        <name>Mg(2+)</name>
        <dbReference type="ChEBI" id="CHEBI:18420"/>
    </cofactor>
</comment>
<dbReference type="InterPro" id="IPR011009">
    <property type="entry name" value="Kinase-like_dom_sf"/>
</dbReference>
<evidence type="ECO:0000256" key="1">
    <source>
        <dbReference type="ARBA" id="ARBA00001946"/>
    </source>
</evidence>
<keyword evidence="18" id="KW-1185">Reference proteome</keyword>
<gene>
    <name evidence="17" type="primary">TSSK6</name>
</gene>
<evidence type="ECO:0000259" key="16">
    <source>
        <dbReference type="PROSITE" id="PS50011"/>
    </source>
</evidence>
<evidence type="ECO:0000256" key="15">
    <source>
        <dbReference type="SAM" id="Phobius"/>
    </source>
</evidence>
<dbReference type="SMART" id="SM00220">
    <property type="entry name" value="S_TKc"/>
    <property type="match status" value="1"/>
</dbReference>
<keyword evidence="6" id="KW-0597">Phosphoprotein</keyword>
<evidence type="ECO:0000256" key="14">
    <source>
        <dbReference type="ARBA" id="ARBA00022871"/>
    </source>
</evidence>
<dbReference type="GO" id="GO:0005524">
    <property type="term" value="F:ATP binding"/>
    <property type="evidence" value="ECO:0007669"/>
    <property type="project" value="UniProtKB-KW"/>
</dbReference>
<evidence type="ECO:0000256" key="10">
    <source>
        <dbReference type="ARBA" id="ARBA00022777"/>
    </source>
</evidence>
<evidence type="ECO:0000313" key="17">
    <source>
        <dbReference type="Ensembl" id="ENSLLEP00000000606.1"/>
    </source>
</evidence>
<reference evidence="17" key="1">
    <citation type="submission" date="2025-08" db="UniProtKB">
        <authorList>
            <consortium name="Ensembl"/>
        </authorList>
    </citation>
    <scope>IDENTIFICATION</scope>
</reference>
<dbReference type="Gene3D" id="1.10.510.10">
    <property type="entry name" value="Transferase(Phosphotransferase) domain 1"/>
    <property type="match status" value="1"/>
</dbReference>
<organism evidence="17 18">
    <name type="scientific">Leptobrachium leishanense</name>
    <name type="common">Leishan spiny toad</name>
    <dbReference type="NCBI Taxonomy" id="445787"/>
    <lineage>
        <taxon>Eukaryota</taxon>
        <taxon>Metazoa</taxon>
        <taxon>Chordata</taxon>
        <taxon>Craniata</taxon>
        <taxon>Vertebrata</taxon>
        <taxon>Euteleostomi</taxon>
        <taxon>Amphibia</taxon>
        <taxon>Batrachia</taxon>
        <taxon>Anura</taxon>
        <taxon>Pelobatoidea</taxon>
        <taxon>Megophryidae</taxon>
        <taxon>Leptobrachium</taxon>
    </lineage>
</organism>
<dbReference type="GO" id="GO:0050321">
    <property type="term" value="F:tau-protein kinase activity"/>
    <property type="evidence" value="ECO:0007669"/>
    <property type="project" value="TreeGrafter"/>
</dbReference>
<evidence type="ECO:0000313" key="18">
    <source>
        <dbReference type="Proteomes" id="UP000694569"/>
    </source>
</evidence>
<comment type="similarity">
    <text evidence="2">Belongs to the protein kinase superfamily. CAMK Ser/Thr protein kinase family.</text>
</comment>
<dbReference type="GeneTree" id="ENSGT00940000160464"/>
<keyword evidence="8" id="KW-0479">Metal-binding</keyword>
<evidence type="ECO:0000256" key="13">
    <source>
        <dbReference type="ARBA" id="ARBA00022842"/>
    </source>
</evidence>
<reference evidence="17" key="2">
    <citation type="submission" date="2025-09" db="UniProtKB">
        <authorList>
            <consortium name="Ensembl"/>
        </authorList>
    </citation>
    <scope>IDENTIFICATION</scope>
</reference>
<dbReference type="Pfam" id="PF00069">
    <property type="entry name" value="Pkinase"/>
    <property type="match status" value="1"/>
</dbReference>
<dbReference type="OrthoDB" id="541276at2759"/>
<keyword evidence="12" id="KW-0067">ATP-binding</keyword>
<evidence type="ECO:0000256" key="7">
    <source>
        <dbReference type="ARBA" id="ARBA00022679"/>
    </source>
</evidence>
<keyword evidence="7" id="KW-0808">Transferase</keyword>
<keyword evidence="4" id="KW-0217">Developmental protein</keyword>
<keyword evidence="13" id="KW-0460">Magnesium</keyword>
<protein>
    <recommendedName>
        <fullName evidence="3">non-specific serine/threonine protein kinase</fullName>
        <ecNumber evidence="3">2.7.11.1</ecNumber>
    </recommendedName>
</protein>
<dbReference type="GO" id="GO:0007283">
    <property type="term" value="P:spermatogenesis"/>
    <property type="evidence" value="ECO:0007669"/>
    <property type="project" value="UniProtKB-KW"/>
</dbReference>
<dbReference type="InterPro" id="IPR000719">
    <property type="entry name" value="Prot_kinase_dom"/>
</dbReference>
<keyword evidence="15" id="KW-0812">Transmembrane</keyword>
<evidence type="ECO:0000256" key="4">
    <source>
        <dbReference type="ARBA" id="ARBA00022473"/>
    </source>
</evidence>
<name>A0A8C5P6L2_9ANUR</name>
<dbReference type="PROSITE" id="PS50011">
    <property type="entry name" value="PROTEIN_KINASE_DOM"/>
    <property type="match status" value="1"/>
</dbReference>
<evidence type="ECO:0000256" key="3">
    <source>
        <dbReference type="ARBA" id="ARBA00012513"/>
    </source>
</evidence>
<evidence type="ECO:0000256" key="11">
    <source>
        <dbReference type="ARBA" id="ARBA00022782"/>
    </source>
</evidence>
<keyword evidence="5" id="KW-0723">Serine/threonine-protein kinase</keyword>
<feature type="domain" description="Protein kinase" evidence="16">
    <location>
        <begin position="13"/>
        <end position="265"/>
    </location>
</feature>
<dbReference type="GO" id="GO:0035556">
    <property type="term" value="P:intracellular signal transduction"/>
    <property type="evidence" value="ECO:0007669"/>
    <property type="project" value="TreeGrafter"/>
</dbReference>
<evidence type="ECO:0000256" key="2">
    <source>
        <dbReference type="ARBA" id="ARBA00006692"/>
    </source>
</evidence>
<feature type="transmembrane region" description="Helical" evidence="15">
    <location>
        <begin position="240"/>
        <end position="261"/>
    </location>
</feature>
<evidence type="ECO:0000256" key="9">
    <source>
        <dbReference type="ARBA" id="ARBA00022741"/>
    </source>
</evidence>